<dbReference type="RefSeq" id="WP_126841715.1">
    <property type="nucleotide sequence ID" value="NZ_PIQH01000005.1"/>
</dbReference>
<keyword evidence="2" id="KW-1185">Reference proteome</keyword>
<proteinExistence type="predicted"/>
<organism evidence="1 2">
    <name type="scientific">Idiomarina tyrosinivorans</name>
    <dbReference type="NCBI Taxonomy" id="1445662"/>
    <lineage>
        <taxon>Bacteria</taxon>
        <taxon>Pseudomonadati</taxon>
        <taxon>Pseudomonadota</taxon>
        <taxon>Gammaproteobacteria</taxon>
        <taxon>Alteromonadales</taxon>
        <taxon>Idiomarinaceae</taxon>
        <taxon>Idiomarina</taxon>
    </lineage>
</organism>
<dbReference type="AlphaFoldDB" id="A0A432ZQV6"/>
<dbReference type="EMBL" id="PIQH01000005">
    <property type="protein sequence ID" value="RUO80218.1"/>
    <property type="molecule type" value="Genomic_DNA"/>
</dbReference>
<name>A0A432ZQV6_9GAMM</name>
<comment type="caution">
    <text evidence="1">The sequence shown here is derived from an EMBL/GenBank/DDBJ whole genome shotgun (WGS) entry which is preliminary data.</text>
</comment>
<dbReference type="OrthoDB" id="5344841at2"/>
<evidence type="ECO:0000313" key="1">
    <source>
        <dbReference type="EMBL" id="RUO80218.1"/>
    </source>
</evidence>
<gene>
    <name evidence="1" type="ORF">CWI84_06185</name>
</gene>
<sequence>MIPAYQEHLKLLLERLPKLGFQLTKDNDYTAEFLGNDGWKIIFEGERYNHSLYGLWLVHTDSEGHTHEYVLWLLSRAFQKIGYEGYSDATLDGRLDWLEENTDKIFTSYRIYGQAYNELNKVKN</sequence>
<protein>
    <submittedName>
        <fullName evidence="1">Uncharacterized protein</fullName>
    </submittedName>
</protein>
<dbReference type="Proteomes" id="UP000287996">
    <property type="component" value="Unassembled WGS sequence"/>
</dbReference>
<reference evidence="1 2" key="1">
    <citation type="journal article" date="2011" name="Front. Microbiol.">
        <title>Genomic signatures of strain selection and enhancement in Bacillus atrophaeus var. globigii, a historical biowarfare simulant.</title>
        <authorList>
            <person name="Gibbons H.S."/>
            <person name="Broomall S.M."/>
            <person name="McNew L.A."/>
            <person name="Daligault H."/>
            <person name="Chapman C."/>
            <person name="Bruce D."/>
            <person name="Karavis M."/>
            <person name="Krepps M."/>
            <person name="McGregor P.A."/>
            <person name="Hong C."/>
            <person name="Park K.H."/>
            <person name="Akmal A."/>
            <person name="Feldman A."/>
            <person name="Lin J.S."/>
            <person name="Chang W.E."/>
            <person name="Higgs B.W."/>
            <person name="Demirev P."/>
            <person name="Lindquist J."/>
            <person name="Liem A."/>
            <person name="Fochler E."/>
            <person name="Read T.D."/>
            <person name="Tapia R."/>
            <person name="Johnson S."/>
            <person name="Bishop-Lilly K.A."/>
            <person name="Detter C."/>
            <person name="Han C."/>
            <person name="Sozhamannan S."/>
            <person name="Rosenzweig C.N."/>
            <person name="Skowronski E.W."/>
        </authorList>
    </citation>
    <scope>NUCLEOTIDE SEQUENCE [LARGE SCALE GENOMIC DNA]</scope>
    <source>
        <strain evidence="1 2">CC-PW-9</strain>
    </source>
</reference>
<accession>A0A432ZQV6</accession>
<evidence type="ECO:0000313" key="2">
    <source>
        <dbReference type="Proteomes" id="UP000287996"/>
    </source>
</evidence>